<feature type="coiled-coil region" evidence="4">
    <location>
        <begin position="5"/>
        <end position="32"/>
    </location>
</feature>
<dbReference type="InterPro" id="IPR022691">
    <property type="entry name" value="Tscrpt_elong_fac_GreA/B_N"/>
</dbReference>
<dbReference type="GO" id="GO:0032784">
    <property type="term" value="P:regulation of DNA-templated transcription elongation"/>
    <property type="evidence" value="ECO:0007669"/>
    <property type="project" value="InterPro"/>
</dbReference>
<evidence type="ECO:0000259" key="6">
    <source>
        <dbReference type="Pfam" id="PF03449"/>
    </source>
</evidence>
<dbReference type="HOGENOM" id="CLU_101379_2_2_0"/>
<dbReference type="InterPro" id="IPR036805">
    <property type="entry name" value="Tscrpt_elong_fac_GreA/B_N_sf"/>
</dbReference>
<keyword evidence="7" id="KW-0251">Elongation factor</keyword>
<dbReference type="PIRSF" id="PIRSF006092">
    <property type="entry name" value="GreA_GreB"/>
    <property type="match status" value="1"/>
</dbReference>
<dbReference type="SUPFAM" id="SSF54534">
    <property type="entry name" value="FKBP-like"/>
    <property type="match status" value="1"/>
</dbReference>
<feature type="domain" description="Transcription elongation factor GreA/GreB C-terminal" evidence="5">
    <location>
        <begin position="82"/>
        <end position="158"/>
    </location>
</feature>
<keyword evidence="3" id="KW-0804">Transcription</keyword>
<keyword evidence="7" id="KW-0648">Protein biosynthesis</keyword>
<dbReference type="GO" id="GO:0003677">
    <property type="term" value="F:DNA binding"/>
    <property type="evidence" value="ECO:0007669"/>
    <property type="project" value="InterPro"/>
</dbReference>
<dbReference type="SUPFAM" id="SSF46557">
    <property type="entry name" value="GreA transcript cleavage protein, N-terminal domain"/>
    <property type="match status" value="1"/>
</dbReference>
<comment type="similarity">
    <text evidence="1">Belongs to the GreA/GreB family.</text>
</comment>
<dbReference type="PROSITE" id="PS00830">
    <property type="entry name" value="GREAB_2"/>
    <property type="match status" value="1"/>
</dbReference>
<dbReference type="Gene3D" id="1.10.287.180">
    <property type="entry name" value="Transcription elongation factor, GreA/GreB, N-terminal domain"/>
    <property type="match status" value="1"/>
</dbReference>
<dbReference type="InterPro" id="IPR023459">
    <property type="entry name" value="Tscrpt_elong_fac_GreA/B_fam"/>
</dbReference>
<dbReference type="PANTHER" id="PTHR30437">
    <property type="entry name" value="TRANSCRIPTION ELONGATION FACTOR GREA"/>
    <property type="match status" value="1"/>
</dbReference>
<dbReference type="InterPro" id="IPR018151">
    <property type="entry name" value="TF_GreA/GreB_CS"/>
</dbReference>
<dbReference type="Proteomes" id="UP000008635">
    <property type="component" value="Chromosome"/>
</dbReference>
<dbReference type="GO" id="GO:0003746">
    <property type="term" value="F:translation elongation factor activity"/>
    <property type="evidence" value="ECO:0007669"/>
    <property type="project" value="UniProtKB-KW"/>
</dbReference>
<keyword evidence="4" id="KW-0175">Coiled coil</keyword>
<dbReference type="EMBL" id="CP002454">
    <property type="protein sequence ID" value="ADV67610.1"/>
    <property type="molecule type" value="Genomic_DNA"/>
</dbReference>
<evidence type="ECO:0000256" key="2">
    <source>
        <dbReference type="ARBA" id="ARBA00023015"/>
    </source>
</evidence>
<dbReference type="STRING" id="709986.Deima_1965"/>
<dbReference type="InterPro" id="IPR001437">
    <property type="entry name" value="Tscrpt_elong_fac_GreA/B_C"/>
</dbReference>
<reference evidence="7 8" key="1">
    <citation type="journal article" date="2011" name="Stand. Genomic Sci.">
        <title>Complete genome sequence of Deinococcus maricopensis type strain (LB-34).</title>
        <authorList>
            <person name="Pukall R."/>
            <person name="Zeytun A."/>
            <person name="Lucas S."/>
            <person name="Lapidus A."/>
            <person name="Hammon N."/>
            <person name="Deshpande S."/>
            <person name="Nolan M."/>
            <person name="Cheng J.F."/>
            <person name="Pitluck S."/>
            <person name="Liolios K."/>
            <person name="Pagani I."/>
            <person name="Mikhailova N."/>
            <person name="Ivanova N."/>
            <person name="Mavromatis K."/>
            <person name="Pati A."/>
            <person name="Tapia R."/>
            <person name="Han C."/>
            <person name="Goodwin L."/>
            <person name="Chen A."/>
            <person name="Palaniappan K."/>
            <person name="Land M."/>
            <person name="Hauser L."/>
            <person name="Chang Y.J."/>
            <person name="Jeffries C.D."/>
            <person name="Brambilla E.M."/>
            <person name="Rohde M."/>
            <person name="Goker M."/>
            <person name="Detter J.C."/>
            <person name="Woyke T."/>
            <person name="Bristow J."/>
            <person name="Eisen J.A."/>
            <person name="Markowitz V."/>
            <person name="Hugenholtz P."/>
            <person name="Kyrpides N.C."/>
            <person name="Klenk H.P."/>
        </authorList>
    </citation>
    <scope>NUCLEOTIDE SEQUENCE [LARGE SCALE GENOMIC DNA]</scope>
    <source>
        <strain evidence="8">DSM 21211 / LMG 22137 / NRRL B-23946 / LB-34</strain>
    </source>
</reference>
<sequence>MTQKIQMTREGYERLERALEHERQRRDEATASMAAVLDDAIDLEDRSLQAAQHDFAGMDARIMELEDALVRAEIVDTVDDADGHVRIGSVVDLHDNTQNRDVRVQLVSAVETTLLDEGITHVSDDSPVGKALLGRQRGDTFTVDLGDRQKDYTVQNVEHR</sequence>
<name>E8U971_DEIML</name>
<organism evidence="7 8">
    <name type="scientific">Deinococcus maricopensis (strain DSM 21211 / LMG 22137 / NRRL B-23946 / LB-34)</name>
    <dbReference type="NCBI Taxonomy" id="709986"/>
    <lineage>
        <taxon>Bacteria</taxon>
        <taxon>Thermotogati</taxon>
        <taxon>Deinococcota</taxon>
        <taxon>Deinococci</taxon>
        <taxon>Deinococcales</taxon>
        <taxon>Deinococcaceae</taxon>
        <taxon>Deinococcus</taxon>
    </lineage>
</organism>
<dbReference type="Pfam" id="PF03449">
    <property type="entry name" value="GreA_GreB_N"/>
    <property type="match status" value="1"/>
</dbReference>
<dbReference type="eggNOG" id="COG0782">
    <property type="taxonomic scope" value="Bacteria"/>
</dbReference>
<evidence type="ECO:0000256" key="3">
    <source>
        <dbReference type="ARBA" id="ARBA00023163"/>
    </source>
</evidence>
<keyword evidence="8" id="KW-1185">Reference proteome</keyword>
<dbReference type="RefSeq" id="WP_013557115.1">
    <property type="nucleotide sequence ID" value="NC_014958.1"/>
</dbReference>
<dbReference type="AlphaFoldDB" id="E8U971"/>
<evidence type="ECO:0000256" key="1">
    <source>
        <dbReference type="ARBA" id="ARBA00008213"/>
    </source>
</evidence>
<dbReference type="Pfam" id="PF01272">
    <property type="entry name" value="GreA_GreB"/>
    <property type="match status" value="1"/>
</dbReference>
<gene>
    <name evidence="7" type="ordered locus">Deima_1965</name>
</gene>
<protein>
    <submittedName>
        <fullName evidence="7">GreA/GreB family elongation factor</fullName>
    </submittedName>
</protein>
<dbReference type="GO" id="GO:0070063">
    <property type="term" value="F:RNA polymerase binding"/>
    <property type="evidence" value="ECO:0007669"/>
    <property type="project" value="InterPro"/>
</dbReference>
<proteinExistence type="inferred from homology"/>
<dbReference type="GO" id="GO:0006354">
    <property type="term" value="P:DNA-templated transcription elongation"/>
    <property type="evidence" value="ECO:0007669"/>
    <property type="project" value="TreeGrafter"/>
</dbReference>
<keyword evidence="2" id="KW-0805">Transcription regulation</keyword>
<feature type="domain" description="Transcription elongation factor GreA/GreB N-terminal" evidence="6">
    <location>
        <begin position="5"/>
        <end position="74"/>
    </location>
</feature>
<accession>E8U971</accession>
<evidence type="ECO:0000259" key="5">
    <source>
        <dbReference type="Pfam" id="PF01272"/>
    </source>
</evidence>
<evidence type="ECO:0000313" key="7">
    <source>
        <dbReference type="EMBL" id="ADV67610.1"/>
    </source>
</evidence>
<evidence type="ECO:0000313" key="8">
    <source>
        <dbReference type="Proteomes" id="UP000008635"/>
    </source>
</evidence>
<dbReference type="OrthoDB" id="9808774at2"/>
<dbReference type="InterPro" id="IPR036953">
    <property type="entry name" value="GreA/GreB_C_sf"/>
</dbReference>
<dbReference type="KEGG" id="dmr:Deima_1965"/>
<dbReference type="PANTHER" id="PTHR30437:SF4">
    <property type="entry name" value="TRANSCRIPTION ELONGATION FACTOR GREA"/>
    <property type="match status" value="1"/>
</dbReference>
<reference evidence="8" key="2">
    <citation type="submission" date="2011-01" db="EMBL/GenBank/DDBJ databases">
        <title>The complete genome of Deinococcus maricopensis DSM 21211.</title>
        <authorList>
            <consortium name="US DOE Joint Genome Institute (JGI-PGF)"/>
            <person name="Lucas S."/>
            <person name="Copeland A."/>
            <person name="Lapidus A."/>
            <person name="Goodwin L."/>
            <person name="Pitluck S."/>
            <person name="Kyrpides N."/>
            <person name="Mavromatis K."/>
            <person name="Pagani I."/>
            <person name="Ivanova N."/>
            <person name="Ovchinnikova G."/>
            <person name="Zeytun A."/>
            <person name="Detter J.C."/>
            <person name="Han C."/>
            <person name="Land M."/>
            <person name="Hauser L."/>
            <person name="Markowitz V."/>
            <person name="Cheng J.-F."/>
            <person name="Hugenholtz P."/>
            <person name="Woyke T."/>
            <person name="Wu D."/>
            <person name="Pukall R."/>
            <person name="Gehrich-Schroeter G."/>
            <person name="Brambilla E."/>
            <person name="Klenk H.-P."/>
            <person name="Eisen J.A."/>
        </authorList>
    </citation>
    <scope>NUCLEOTIDE SEQUENCE [LARGE SCALE GENOMIC DNA]</scope>
    <source>
        <strain evidence="8">DSM 21211 / LMG 22137 / NRRL B-23946 / LB-34</strain>
    </source>
</reference>
<evidence type="ECO:0000256" key="4">
    <source>
        <dbReference type="SAM" id="Coils"/>
    </source>
</evidence>
<dbReference type="Gene3D" id="3.10.50.30">
    <property type="entry name" value="Transcription elongation factor, GreA/GreB, C-terminal domain"/>
    <property type="match status" value="1"/>
</dbReference>